<evidence type="ECO:0000256" key="5">
    <source>
        <dbReference type="ARBA" id="ARBA00023180"/>
    </source>
</evidence>
<comment type="subcellular location">
    <subcellularLocation>
        <location evidence="1">Cell membrane</location>
        <topology evidence="1">Lipid-anchor</topology>
        <topology evidence="1">GPI-anchor</topology>
    </subcellularLocation>
</comment>
<organism evidence="9 10">
    <name type="scientific">Kwoniella mangroviensis CBS 10435</name>
    <dbReference type="NCBI Taxonomy" id="1331196"/>
    <lineage>
        <taxon>Eukaryota</taxon>
        <taxon>Fungi</taxon>
        <taxon>Dikarya</taxon>
        <taxon>Basidiomycota</taxon>
        <taxon>Agaricomycotina</taxon>
        <taxon>Tremellomycetes</taxon>
        <taxon>Tremellales</taxon>
        <taxon>Cryptococcaceae</taxon>
        <taxon>Kwoniella</taxon>
    </lineage>
</organism>
<dbReference type="GO" id="GO:0098552">
    <property type="term" value="C:side of membrane"/>
    <property type="evidence" value="ECO:0007669"/>
    <property type="project" value="UniProtKB-KW"/>
</dbReference>
<dbReference type="SUPFAM" id="SSF88713">
    <property type="entry name" value="Glycoside hydrolase/deacetylase"/>
    <property type="match status" value="1"/>
</dbReference>
<dbReference type="Gene3D" id="3.20.20.370">
    <property type="entry name" value="Glycoside hydrolase/deacetylase"/>
    <property type="match status" value="1"/>
</dbReference>
<dbReference type="PANTHER" id="PTHR43123:SF1">
    <property type="entry name" value="POLYSACCHARIDE DEACETYLASE-RELATED"/>
    <property type="match status" value="1"/>
</dbReference>
<dbReference type="Proteomes" id="UP000092583">
    <property type="component" value="Unassembled WGS sequence"/>
</dbReference>
<reference evidence="9 10" key="1">
    <citation type="submission" date="2013-07" db="EMBL/GenBank/DDBJ databases">
        <title>The Genome Sequence of Kwoniella mangroviensis CBS10435.</title>
        <authorList>
            <consortium name="The Broad Institute Genome Sequencing Platform"/>
            <person name="Cuomo C."/>
            <person name="Litvintseva A."/>
            <person name="Chen Y."/>
            <person name="Heitman J."/>
            <person name="Sun S."/>
            <person name="Springer D."/>
            <person name="Dromer F."/>
            <person name="Young S.K."/>
            <person name="Zeng Q."/>
            <person name="Gargeya S."/>
            <person name="Fitzgerald M."/>
            <person name="Abouelleil A."/>
            <person name="Alvarado L."/>
            <person name="Berlin A.M."/>
            <person name="Chapman S.B."/>
            <person name="Dewar J."/>
            <person name="Goldberg J."/>
            <person name="Griggs A."/>
            <person name="Gujja S."/>
            <person name="Hansen M."/>
            <person name="Howarth C."/>
            <person name="Imamovic A."/>
            <person name="Larimer J."/>
            <person name="McCowan C."/>
            <person name="Murphy C."/>
            <person name="Pearson M."/>
            <person name="Priest M."/>
            <person name="Roberts A."/>
            <person name="Saif S."/>
            <person name="Shea T."/>
            <person name="Sykes S."/>
            <person name="Wortman J."/>
            <person name="Nusbaum C."/>
            <person name="Birren B."/>
        </authorList>
    </citation>
    <scope>NUCLEOTIDE SEQUENCE [LARGE SCALE GENOMIC DNA]</scope>
    <source>
        <strain evidence="9 10">CBS 10435</strain>
    </source>
</reference>
<dbReference type="InterPro" id="IPR002509">
    <property type="entry name" value="NODB_dom"/>
</dbReference>
<gene>
    <name evidence="9" type="ORF">L486_06412</name>
</gene>
<proteinExistence type="predicted"/>
<dbReference type="InterPro" id="IPR011330">
    <property type="entry name" value="Glyco_hydro/deAcase_b/a-brl"/>
</dbReference>
<evidence type="ECO:0000256" key="4">
    <source>
        <dbReference type="ARBA" id="ARBA00023136"/>
    </source>
</evidence>
<feature type="domain" description="NodB homology" evidence="8">
    <location>
        <begin position="79"/>
        <end position="162"/>
    </location>
</feature>
<keyword evidence="6" id="KW-0449">Lipoprotein</keyword>
<reference evidence="10" key="2">
    <citation type="submission" date="2013-12" db="EMBL/GenBank/DDBJ databases">
        <title>Evolution of pathogenesis and genome organization in the Tremellales.</title>
        <authorList>
            <person name="Cuomo C."/>
            <person name="Litvintseva A."/>
            <person name="Heitman J."/>
            <person name="Chen Y."/>
            <person name="Sun S."/>
            <person name="Springer D."/>
            <person name="Dromer F."/>
            <person name="Young S."/>
            <person name="Zeng Q."/>
            <person name="Chapman S."/>
            <person name="Gujja S."/>
            <person name="Saif S."/>
            <person name="Birren B."/>
        </authorList>
    </citation>
    <scope>NUCLEOTIDE SEQUENCE [LARGE SCALE GENOMIC DNA]</scope>
    <source>
        <strain evidence="10">CBS 10435</strain>
    </source>
</reference>
<evidence type="ECO:0000256" key="2">
    <source>
        <dbReference type="ARBA" id="ARBA00022475"/>
    </source>
</evidence>
<dbReference type="PANTHER" id="PTHR43123">
    <property type="entry name" value="POLYSACCHARIDE DEACETYLASE-RELATED"/>
    <property type="match status" value="1"/>
</dbReference>
<dbReference type="Pfam" id="PF01522">
    <property type="entry name" value="Polysacc_deac_1"/>
    <property type="match status" value="1"/>
</dbReference>
<evidence type="ECO:0000256" key="7">
    <source>
        <dbReference type="ARBA" id="ARBA00023316"/>
    </source>
</evidence>
<dbReference type="GO" id="GO:0071555">
    <property type="term" value="P:cell wall organization"/>
    <property type="evidence" value="ECO:0007669"/>
    <property type="project" value="UniProtKB-KW"/>
</dbReference>
<evidence type="ECO:0000313" key="10">
    <source>
        <dbReference type="Proteomes" id="UP000092583"/>
    </source>
</evidence>
<evidence type="ECO:0000313" key="9">
    <source>
        <dbReference type="EMBL" id="OCF56468.1"/>
    </source>
</evidence>
<dbReference type="GO" id="GO:0005975">
    <property type="term" value="P:carbohydrate metabolic process"/>
    <property type="evidence" value="ECO:0007669"/>
    <property type="project" value="InterPro"/>
</dbReference>
<keyword evidence="3" id="KW-0336">GPI-anchor</keyword>
<evidence type="ECO:0000256" key="3">
    <source>
        <dbReference type="ARBA" id="ARBA00022622"/>
    </source>
</evidence>
<evidence type="ECO:0000259" key="8">
    <source>
        <dbReference type="Pfam" id="PF01522"/>
    </source>
</evidence>
<keyword evidence="2" id="KW-1003">Cell membrane</keyword>
<name>A0A1B9ILG5_9TREE</name>
<keyword evidence="10" id="KW-1185">Reference proteome</keyword>
<sequence length="342" mass="38865">MTADHYLPPRDYVGYGLESRPGVWPGGKKIAVSFVLNYEEGAESTPWNGDDGSCPMLHELHYDRKATSGGKRDVLVEDMFDWGIRQGLPRLLKLFRQYGWKWTTWTCARAFEVTGPYAKMLVDDGHEIACHGNRWQNHGKNFEEVKAHINKSFDRLQASTGLSDVPTGWFVGTSHQSQKLARARNVPLLYCSDTYAGDEPYWAPDPYAEIYGGEDKGMLMIPYSLCTNDHLFFVAGGAGVSAPDDWFEMLKAEFDALYAEGGRGSAKMMTIAMHNRFVCKPGRIMALKRFMAYIATKPDVWVCTRREIASFWREKYRYEEVGPTYKLHSEHLASDIPVNMIL</sequence>
<dbReference type="OrthoDB" id="9970124at2759"/>
<accession>A0A1B9ILG5</accession>
<dbReference type="GO" id="GO:0016810">
    <property type="term" value="F:hydrolase activity, acting on carbon-nitrogen (but not peptide) bonds"/>
    <property type="evidence" value="ECO:0007669"/>
    <property type="project" value="InterPro"/>
</dbReference>
<dbReference type="AlphaFoldDB" id="A0A1B9ILG5"/>
<keyword evidence="4" id="KW-0472">Membrane</keyword>
<dbReference type="GO" id="GO:0005886">
    <property type="term" value="C:plasma membrane"/>
    <property type="evidence" value="ECO:0007669"/>
    <property type="project" value="UniProtKB-SubCell"/>
</dbReference>
<dbReference type="EMBL" id="KV700091">
    <property type="protein sequence ID" value="OCF56468.1"/>
    <property type="molecule type" value="Genomic_DNA"/>
</dbReference>
<evidence type="ECO:0000256" key="1">
    <source>
        <dbReference type="ARBA" id="ARBA00004609"/>
    </source>
</evidence>
<dbReference type="STRING" id="1331196.A0A1B9ILG5"/>
<protein>
    <recommendedName>
        <fullName evidence="8">NodB homology domain-containing protein</fullName>
    </recommendedName>
</protein>
<keyword evidence="7" id="KW-0961">Cell wall biogenesis/degradation</keyword>
<evidence type="ECO:0000256" key="6">
    <source>
        <dbReference type="ARBA" id="ARBA00023288"/>
    </source>
</evidence>
<keyword evidence="5" id="KW-0325">Glycoprotein</keyword>